<dbReference type="EMBL" id="BAABAQ010000009">
    <property type="protein sequence ID" value="GAA4198211.1"/>
    <property type="molecule type" value="Genomic_DNA"/>
</dbReference>
<accession>A0ABP8B4Y2</accession>
<dbReference type="RefSeq" id="WP_344920290.1">
    <property type="nucleotide sequence ID" value="NZ_BAABAQ010000009.1"/>
</dbReference>
<keyword evidence="2" id="KW-1185">Reference proteome</keyword>
<evidence type="ECO:0000313" key="1">
    <source>
        <dbReference type="EMBL" id="GAA4198211.1"/>
    </source>
</evidence>
<comment type="caution">
    <text evidence="1">The sequence shown here is derived from an EMBL/GenBank/DDBJ whole genome shotgun (WGS) entry which is preliminary data.</text>
</comment>
<sequence>MGLSCNSLVGRPTPVTARQVVLDNQAAPERLNATKHFYGVNSCKPGCLWRIADDSDYVCVNQASYDETKADDLACESRWTNGPYGPQTCVYGYVWREAFIGDKVCVTGAVRERTRPENETAGDRTVLW</sequence>
<dbReference type="Proteomes" id="UP001501251">
    <property type="component" value="Unassembled WGS sequence"/>
</dbReference>
<gene>
    <name evidence="1" type="ORF">GCM10022252_48270</name>
</gene>
<proteinExistence type="predicted"/>
<reference evidence="2" key="1">
    <citation type="journal article" date="2019" name="Int. J. Syst. Evol. Microbiol.">
        <title>The Global Catalogue of Microorganisms (GCM) 10K type strain sequencing project: providing services to taxonomists for standard genome sequencing and annotation.</title>
        <authorList>
            <consortium name="The Broad Institute Genomics Platform"/>
            <consortium name="The Broad Institute Genome Sequencing Center for Infectious Disease"/>
            <person name="Wu L."/>
            <person name="Ma J."/>
        </authorList>
    </citation>
    <scope>NUCLEOTIDE SEQUENCE [LARGE SCALE GENOMIC DNA]</scope>
    <source>
        <strain evidence="2">JCM 17388</strain>
    </source>
</reference>
<evidence type="ECO:0000313" key="2">
    <source>
        <dbReference type="Proteomes" id="UP001501251"/>
    </source>
</evidence>
<name>A0ABP8B4Y2_9ACTN</name>
<protein>
    <submittedName>
        <fullName evidence="1">Uncharacterized protein</fullName>
    </submittedName>
</protein>
<organism evidence="1 2">
    <name type="scientific">Streptosporangium oxazolinicum</name>
    <dbReference type="NCBI Taxonomy" id="909287"/>
    <lineage>
        <taxon>Bacteria</taxon>
        <taxon>Bacillati</taxon>
        <taxon>Actinomycetota</taxon>
        <taxon>Actinomycetes</taxon>
        <taxon>Streptosporangiales</taxon>
        <taxon>Streptosporangiaceae</taxon>
        <taxon>Streptosporangium</taxon>
    </lineage>
</organism>